<dbReference type="EMBL" id="JAUSUT010000001">
    <property type="protein sequence ID" value="MDQ0377942.1"/>
    <property type="molecule type" value="Genomic_DNA"/>
</dbReference>
<dbReference type="Gene3D" id="3.40.50.300">
    <property type="entry name" value="P-loop containing nucleotide triphosphate hydrolases"/>
    <property type="match status" value="1"/>
</dbReference>
<dbReference type="Proteomes" id="UP001229651">
    <property type="component" value="Unassembled WGS sequence"/>
</dbReference>
<sequence length="416" mass="45640">MTGPGLSIKQQDSILDADRRLNIWHGSIRSGKTIASILRWLLYVRNAPPGPLAVLGKTKDTIARNVLDVIASMHPAAITYTRGANVCRILGRQVEVIGANDAKAESKIRGLTLAGAYVDEATLFPEAFWSQTLGRLSVPGAKLFATTNPDNPAHWLKKKFLDRAAELDLFAVHFQLDDNPSLDPAYVASLKAEYTGLWYKRFINGLWVAAEGAIYDMLDEDFHTAPAPDPKRWQRAWIAADYGTSNPTHAVLLVLADDRLHAVAEWVHDGRAKGQLTDAAISQRLTAWAGPLVYDRDIPTLAVLDPSAASLRTQMRADGWPGLRSADNRVDVGIRNTASLLAGGRLVIDRERCPVLWDQLCGYVWDEAALQRGEERPVKADDHGPDALRYGVMASAPVWRGWLPDLAADDEFAAAA</sequence>
<reference evidence="1 2" key="1">
    <citation type="submission" date="2023-07" db="EMBL/GenBank/DDBJ databases">
        <title>Sequencing the genomes of 1000 actinobacteria strains.</title>
        <authorList>
            <person name="Klenk H.-P."/>
        </authorList>
    </citation>
    <scope>NUCLEOTIDE SEQUENCE [LARGE SCALE GENOMIC DNA]</scope>
    <source>
        <strain evidence="1 2">DSM 45805</strain>
    </source>
</reference>
<organism evidence="1 2">
    <name type="scientific">Amycolatopsis thermophila</name>
    <dbReference type="NCBI Taxonomy" id="206084"/>
    <lineage>
        <taxon>Bacteria</taxon>
        <taxon>Bacillati</taxon>
        <taxon>Actinomycetota</taxon>
        <taxon>Actinomycetes</taxon>
        <taxon>Pseudonocardiales</taxon>
        <taxon>Pseudonocardiaceae</taxon>
        <taxon>Amycolatopsis</taxon>
    </lineage>
</organism>
<gene>
    <name evidence="1" type="ORF">FB470_001936</name>
</gene>
<proteinExistence type="predicted"/>
<dbReference type="Gene3D" id="3.30.420.280">
    <property type="match status" value="1"/>
</dbReference>
<evidence type="ECO:0000313" key="1">
    <source>
        <dbReference type="EMBL" id="MDQ0377942.1"/>
    </source>
</evidence>
<protein>
    <submittedName>
        <fullName evidence="1">PBSX family phage terminase large subunit</fullName>
    </submittedName>
</protein>
<dbReference type="RefSeq" id="WP_306990550.1">
    <property type="nucleotide sequence ID" value="NZ_JAUSUT010000001.1"/>
</dbReference>
<keyword evidence="2" id="KW-1185">Reference proteome</keyword>
<name>A0ABU0ERP0_9PSEU</name>
<evidence type="ECO:0000313" key="2">
    <source>
        <dbReference type="Proteomes" id="UP001229651"/>
    </source>
</evidence>
<dbReference type="InterPro" id="IPR006437">
    <property type="entry name" value="Phage_terminase_lsu"/>
</dbReference>
<dbReference type="NCBIfam" id="TIGR01547">
    <property type="entry name" value="phage_term_2"/>
    <property type="match status" value="1"/>
</dbReference>
<comment type="caution">
    <text evidence="1">The sequence shown here is derived from an EMBL/GenBank/DDBJ whole genome shotgun (WGS) entry which is preliminary data.</text>
</comment>
<dbReference type="InterPro" id="IPR027417">
    <property type="entry name" value="P-loop_NTPase"/>
</dbReference>
<dbReference type="Pfam" id="PF03237">
    <property type="entry name" value="Terminase_6N"/>
    <property type="match status" value="1"/>
</dbReference>
<accession>A0ABU0ERP0</accession>